<dbReference type="RefSeq" id="WP_133097943.1">
    <property type="nucleotide sequence ID" value="NZ_CP038634.1"/>
</dbReference>
<dbReference type="SUPFAM" id="SSF53474">
    <property type="entry name" value="alpha/beta-Hydrolases"/>
    <property type="match status" value="1"/>
</dbReference>
<accession>A0A4P7L6S3</accession>
<evidence type="ECO:0000313" key="2">
    <source>
        <dbReference type="EMBL" id="QBY50905.1"/>
    </source>
</evidence>
<keyword evidence="1 2" id="KW-0378">Hydrolase</keyword>
<dbReference type="InterPro" id="IPR029058">
    <property type="entry name" value="AB_hydrolase_fold"/>
</dbReference>
<dbReference type="PANTHER" id="PTHR22946">
    <property type="entry name" value="DIENELACTONE HYDROLASE DOMAIN-CONTAINING PROTEIN-RELATED"/>
    <property type="match status" value="1"/>
</dbReference>
<proteinExistence type="predicted"/>
<protein>
    <submittedName>
        <fullName evidence="2">Alpha/beta hydrolase</fullName>
    </submittedName>
</protein>
<gene>
    <name evidence="2" type="ORF">E0W60_07000</name>
</gene>
<dbReference type="InterPro" id="IPR050261">
    <property type="entry name" value="FrsA_esterase"/>
</dbReference>
<dbReference type="KEGG" id="cox:E0W60_07000"/>
<evidence type="ECO:0000256" key="1">
    <source>
        <dbReference type="ARBA" id="ARBA00022801"/>
    </source>
</evidence>
<dbReference type="OrthoDB" id="9810066at2"/>
<reference evidence="2 3" key="1">
    <citation type="submission" date="2019-03" db="EMBL/GenBank/DDBJ databases">
        <title>Efficiently degradation of phenoxyalkanoic acid herbicides by Cupriavidus oxalaticus strain X32.</title>
        <authorList>
            <person name="Sheng X."/>
        </authorList>
    </citation>
    <scope>NUCLEOTIDE SEQUENCE [LARGE SCALE GENOMIC DNA]</scope>
    <source>
        <strain evidence="2 3">X32</strain>
    </source>
</reference>
<dbReference type="STRING" id="1349762.GCA_001592245_04770"/>
<dbReference type="EMBL" id="CP038634">
    <property type="protein sequence ID" value="QBY50905.1"/>
    <property type="molecule type" value="Genomic_DNA"/>
</dbReference>
<name>A0A4P7L6S3_9BURK</name>
<sequence>MRSSSADASEVVIPADGVALQGMLALPPGAGALVLFAHGTGSSRHSPRNRYVAAELNRCGMGTLLMDLLMPEEDQVQAIRFDVGLLAKRLAQATDWVARQQGVPPRLGYFGASIGAAASIRAASQSPIPIHAIVSRGGRVDLAGADALASLSTPTMLIIGGLDVSVIERNEFAFAQLKCQKKLVIVPGASHLFEEPGALESVARLAAQWFERYLGKASP</sequence>
<evidence type="ECO:0000313" key="3">
    <source>
        <dbReference type="Proteomes" id="UP000295294"/>
    </source>
</evidence>
<dbReference type="PANTHER" id="PTHR22946:SF9">
    <property type="entry name" value="POLYKETIDE TRANSFERASE AF380"/>
    <property type="match status" value="1"/>
</dbReference>
<dbReference type="AlphaFoldDB" id="A0A4P7L6S3"/>
<dbReference type="Gene3D" id="3.40.50.1820">
    <property type="entry name" value="alpha/beta hydrolase"/>
    <property type="match status" value="1"/>
</dbReference>
<dbReference type="GO" id="GO:0052689">
    <property type="term" value="F:carboxylic ester hydrolase activity"/>
    <property type="evidence" value="ECO:0007669"/>
    <property type="project" value="UniProtKB-ARBA"/>
</dbReference>
<organism evidence="2 3">
    <name type="scientific">Cupriavidus oxalaticus</name>
    <dbReference type="NCBI Taxonomy" id="96344"/>
    <lineage>
        <taxon>Bacteria</taxon>
        <taxon>Pseudomonadati</taxon>
        <taxon>Pseudomonadota</taxon>
        <taxon>Betaproteobacteria</taxon>
        <taxon>Burkholderiales</taxon>
        <taxon>Burkholderiaceae</taxon>
        <taxon>Cupriavidus</taxon>
    </lineage>
</organism>
<dbReference type="Proteomes" id="UP000295294">
    <property type="component" value="Chromosome 1"/>
</dbReference>